<evidence type="ECO:0000259" key="1">
    <source>
        <dbReference type="Pfam" id="PF12708"/>
    </source>
</evidence>
<evidence type="ECO:0000313" key="3">
    <source>
        <dbReference type="Proteomes" id="UP000018895"/>
    </source>
</evidence>
<evidence type="ECO:0000313" key="2">
    <source>
        <dbReference type="EMBL" id="GAE29315.1"/>
    </source>
</evidence>
<reference evidence="2" key="1">
    <citation type="journal article" date="2014" name="Genome Announc.">
        <title>Draft Genome Sequences of Three Alkaliphilic Bacillus Strains, Bacillus wakoensis JCM 9140T, Bacillus akibai JCM 9157T, and Bacillus hemicellulosilyticus JCM 9152T.</title>
        <authorList>
            <person name="Yuki M."/>
            <person name="Oshima K."/>
            <person name="Suda W."/>
            <person name="Oshida Y."/>
            <person name="Kitamura K."/>
            <person name="Iida T."/>
            <person name="Hattori M."/>
            <person name="Ohkuma M."/>
        </authorList>
    </citation>
    <scope>NUCLEOTIDE SEQUENCE [LARGE SCALE GENOMIC DNA]</scope>
    <source>
        <strain evidence="2">JCM 9152</strain>
    </source>
</reference>
<sequence>MKKLNSVLIVSVILIVGLVAGVAVTTIPLLPHSVSQYLGIANTTGYYNIIDYGAQSDRPGFDNAKVINEIIQDMGDNGGTIYIPVGNFYIHSPIAIDRSYISIIGDNSGLRSGVDGSTNTTQFGGGGAKLIVEPGVTAIQILDEENSERISGVSFKSFQLRGQGNNGIGIEAVQDTDRIVIDDLVINNIGIGVQLHGADAPSIRNSWIAETTTSIILNGASQQASIVNNSLGAQPDGVTIELENAKWFNISGNNIYPDGSSNIRLYNPIHGTIASNTISARYNG</sequence>
<dbReference type="EMBL" id="BAUU01000004">
    <property type="protein sequence ID" value="GAE29315.1"/>
    <property type="molecule type" value="Genomic_DNA"/>
</dbReference>
<dbReference type="RefSeq" id="WP_035340776.1">
    <property type="nucleotide sequence ID" value="NZ_BAUU01000004.1"/>
</dbReference>
<dbReference type="InterPro" id="IPR024535">
    <property type="entry name" value="RHGA/B-epi-like_pectate_lyase"/>
</dbReference>
<dbReference type="Pfam" id="PF12708">
    <property type="entry name" value="Pect-lyase_RHGA_epim"/>
    <property type="match status" value="1"/>
</dbReference>
<accession>W4QBC5</accession>
<protein>
    <submittedName>
        <fullName evidence="2">Phage protein</fullName>
    </submittedName>
</protein>
<dbReference type="InterPro" id="IPR012334">
    <property type="entry name" value="Pectin_lyas_fold"/>
</dbReference>
<dbReference type="OrthoDB" id="2883598at2"/>
<keyword evidence="3" id="KW-1185">Reference proteome</keyword>
<dbReference type="AlphaFoldDB" id="W4QBC5"/>
<dbReference type="SUPFAM" id="SSF51126">
    <property type="entry name" value="Pectin lyase-like"/>
    <property type="match status" value="1"/>
</dbReference>
<gene>
    <name evidence="2" type="ORF">JCM9152_665</name>
</gene>
<feature type="domain" description="Rhamnogalacturonase A/B/Epimerase-like pectate lyase" evidence="1">
    <location>
        <begin position="47"/>
        <end position="108"/>
    </location>
</feature>
<name>W4QBC5_9BACI</name>
<dbReference type="STRING" id="1236971.JCM9152_665"/>
<organism evidence="2 3">
    <name type="scientific">Halalkalibacter hemicellulosilyticusJCM 9152</name>
    <dbReference type="NCBI Taxonomy" id="1236971"/>
    <lineage>
        <taxon>Bacteria</taxon>
        <taxon>Bacillati</taxon>
        <taxon>Bacillota</taxon>
        <taxon>Bacilli</taxon>
        <taxon>Bacillales</taxon>
        <taxon>Bacillaceae</taxon>
        <taxon>Halalkalibacter</taxon>
    </lineage>
</organism>
<dbReference type="Proteomes" id="UP000018895">
    <property type="component" value="Unassembled WGS sequence"/>
</dbReference>
<dbReference type="InterPro" id="IPR011050">
    <property type="entry name" value="Pectin_lyase_fold/virulence"/>
</dbReference>
<proteinExistence type="predicted"/>
<comment type="caution">
    <text evidence="2">The sequence shown here is derived from an EMBL/GenBank/DDBJ whole genome shotgun (WGS) entry which is preliminary data.</text>
</comment>
<dbReference type="Gene3D" id="2.160.20.10">
    <property type="entry name" value="Single-stranded right-handed beta-helix, Pectin lyase-like"/>
    <property type="match status" value="1"/>
</dbReference>